<dbReference type="Proteomes" id="UP001150941">
    <property type="component" value="Unassembled WGS sequence"/>
</dbReference>
<feature type="compositionally biased region" description="Polar residues" evidence="1">
    <location>
        <begin position="831"/>
        <end position="840"/>
    </location>
</feature>
<reference evidence="2" key="2">
    <citation type="journal article" date="2023" name="IMA Fungus">
        <title>Comparative genomic study of the Penicillium genus elucidates a diverse pangenome and 15 lateral gene transfer events.</title>
        <authorList>
            <person name="Petersen C."/>
            <person name="Sorensen T."/>
            <person name="Nielsen M.R."/>
            <person name="Sondergaard T.E."/>
            <person name="Sorensen J.L."/>
            <person name="Fitzpatrick D.A."/>
            <person name="Frisvad J.C."/>
            <person name="Nielsen K.L."/>
        </authorList>
    </citation>
    <scope>NUCLEOTIDE SEQUENCE</scope>
    <source>
        <strain evidence="2">IBT 19713</strain>
    </source>
</reference>
<dbReference type="GeneID" id="83206416"/>
<sequence>MGQKSFFAQQDEAAKKLAKSGYVFGAHAEEDAIRGKDKRIVKTKKIYSDAVRRWMVFVEQNGIKGYDSRPVCATPDYKLLKEFFRWYGHTAQGKKSKNGRPVMTSFLNCAERLFGGFEEELQINIVMEDRKEIFNWIRRTLAGTEKWVENVEDPDHSFTKKDFLRVISSIWQSDHRQFIPGLLKAIITLALQLYLFTGARIGAFIPAYEERGERGLRYKHIELVLFPSLTAPWKVEWKVNQVWLKNNRNPDYTVFGIGIRDTKRPQFASGYVLLAIALQHGALFGIETVEDLAQYDLSDGRPIPLRWKDEYLDKPVLRNVTANGPQDVPLTKERFCEILRGRVTAAGYSKSLNIHKIRKHLGSVIEGKHGSALVSQIYGHKDAGTYPKHYLLHCSSIDTVSAVLGEEDQSSHIEYFQGFEKFYECGLPGELPAEVEQNILLKPELVEIRSRIEKLESLHGDKLSLAAERLNYRKSLVRCRLSELKKYQTSWIRERRDKRILNKGKEERALDDDDDVCTRVQALIMPETSRISTLMHFDGELSFNEMLLFVEDLRSHCERDFDVVYLPQESPIKGRCPATDCNEEITRLKKLDRSIHIHNCVRREISLELGVSESELKFCYECMKWFQLTHWRDHCSSHLQSWGTRHCEVISYRHTVIRPGYCPFCLWNKDLVAEDRLHYWLTSGNLRQHIEEQHMNGDQTPGTKSICGCGQIFDEERRLRYHLHDIHGLNKAIWLEPTRRKKRKNASKTEAQKSSAKPEERCSKRARFYHYPPPRHKHEYQLSNQVFMPVPALHAFVEEHPEQDYCSILSDKSTKSSDSSSVTPCSATSSPLCSQPTTSGLDVIDPRILTPLEADQAWRPQLCGQDTMETNMLEIPLDGQDNKPQAFSFGAHPGDHIQGVADQNIPNLVAIGSCSLEPPDHNTNGAYEARGEVANQLKSPSLSPIKVKATEMATEKATAVSSMQLHILKVPTTSEVNAEKKNSRDAQPVSESDNRICFNVENKLESHPPAHQILIDAITPLGGGSTTDLNKPLTRARARQLPMQQFVNRSTEKTLRQKLKPTEKRKLRELKSQNWTLRQIGPHFADIDMTCLRQAWTDITPPQRCTRPRANLVG</sequence>
<feature type="region of interest" description="Disordered" evidence="1">
    <location>
        <begin position="740"/>
        <end position="764"/>
    </location>
</feature>
<comment type="caution">
    <text evidence="2">The sequence shown here is derived from an EMBL/GenBank/DDBJ whole genome shotgun (WGS) entry which is preliminary data.</text>
</comment>
<dbReference type="Pfam" id="PF11917">
    <property type="entry name" value="DUF3435"/>
    <property type="match status" value="1"/>
</dbReference>
<proteinExistence type="predicted"/>
<feature type="region of interest" description="Disordered" evidence="1">
    <location>
        <begin position="810"/>
        <end position="840"/>
    </location>
</feature>
<reference evidence="2" key="1">
    <citation type="submission" date="2022-11" db="EMBL/GenBank/DDBJ databases">
        <authorList>
            <person name="Petersen C."/>
        </authorList>
    </citation>
    <scope>NUCLEOTIDE SEQUENCE</scope>
    <source>
        <strain evidence="2">IBT 19713</strain>
    </source>
</reference>
<dbReference type="InterPro" id="IPR021842">
    <property type="entry name" value="DUF3435"/>
</dbReference>
<dbReference type="PANTHER" id="PTHR37535:SF3">
    <property type="entry name" value="FLUG DOMAIN-CONTAINING PROTEIN"/>
    <property type="match status" value="1"/>
</dbReference>
<name>A0A9W9NBK1_9EURO</name>
<feature type="compositionally biased region" description="Low complexity" evidence="1">
    <location>
        <begin position="810"/>
        <end position="830"/>
    </location>
</feature>
<protein>
    <submittedName>
        <fullName evidence="2">Uncharacterized protein</fullName>
    </submittedName>
</protein>
<evidence type="ECO:0000313" key="3">
    <source>
        <dbReference type="Proteomes" id="UP001150941"/>
    </source>
</evidence>
<dbReference type="OrthoDB" id="5400577at2759"/>
<keyword evidence="3" id="KW-1185">Reference proteome</keyword>
<dbReference type="AlphaFoldDB" id="A0A9W9NBK1"/>
<evidence type="ECO:0000313" key="2">
    <source>
        <dbReference type="EMBL" id="KAJ5216809.1"/>
    </source>
</evidence>
<organism evidence="2 3">
    <name type="scientific">Penicillium chermesinum</name>
    <dbReference type="NCBI Taxonomy" id="63820"/>
    <lineage>
        <taxon>Eukaryota</taxon>
        <taxon>Fungi</taxon>
        <taxon>Dikarya</taxon>
        <taxon>Ascomycota</taxon>
        <taxon>Pezizomycotina</taxon>
        <taxon>Eurotiomycetes</taxon>
        <taxon>Eurotiomycetidae</taxon>
        <taxon>Eurotiales</taxon>
        <taxon>Aspergillaceae</taxon>
        <taxon>Penicillium</taxon>
    </lineage>
</organism>
<evidence type="ECO:0000256" key="1">
    <source>
        <dbReference type="SAM" id="MobiDB-lite"/>
    </source>
</evidence>
<dbReference type="RefSeq" id="XP_058325680.1">
    <property type="nucleotide sequence ID" value="XM_058479112.1"/>
</dbReference>
<accession>A0A9W9NBK1</accession>
<dbReference type="EMBL" id="JAPQKS010000008">
    <property type="protein sequence ID" value="KAJ5216809.1"/>
    <property type="molecule type" value="Genomic_DNA"/>
</dbReference>
<dbReference type="PANTHER" id="PTHR37535">
    <property type="entry name" value="FLUG DOMAIN PROTEIN"/>
    <property type="match status" value="1"/>
</dbReference>
<gene>
    <name evidence="2" type="ORF">N7468_009817</name>
</gene>